<dbReference type="Pfam" id="PF02463">
    <property type="entry name" value="SMC_N"/>
    <property type="match status" value="1"/>
</dbReference>
<dbReference type="PIRSF" id="PIRSF003128">
    <property type="entry name" value="RecN"/>
    <property type="match status" value="1"/>
</dbReference>
<dbReference type="GO" id="GO:0006310">
    <property type="term" value="P:DNA recombination"/>
    <property type="evidence" value="ECO:0007669"/>
    <property type="project" value="InterPro"/>
</dbReference>
<dbReference type="InterPro" id="IPR025662">
    <property type="entry name" value="Sigma_54_int_dom_ATP-bd_1"/>
</dbReference>
<feature type="coiled-coil region" evidence="10">
    <location>
        <begin position="158"/>
        <end position="185"/>
    </location>
</feature>
<name>A0AAX3BDU9_9SPIR</name>
<dbReference type="Proteomes" id="UP001056539">
    <property type="component" value="Chromosome"/>
</dbReference>
<comment type="similarity">
    <text evidence="2 9">Belongs to the RecN family.</text>
</comment>
<dbReference type="SUPFAM" id="SSF52540">
    <property type="entry name" value="P-loop containing nucleoside triphosphate hydrolases"/>
    <property type="match status" value="1"/>
</dbReference>
<dbReference type="GO" id="GO:0005524">
    <property type="term" value="F:ATP binding"/>
    <property type="evidence" value="ECO:0007669"/>
    <property type="project" value="UniProtKB-KW"/>
</dbReference>
<dbReference type="KEGG" id="taqu:KDW03_00390"/>
<reference evidence="12" key="1">
    <citation type="submission" date="2021-04" db="EMBL/GenBank/DDBJ databases">
        <authorList>
            <person name="Postec A."/>
        </authorList>
    </citation>
    <scope>NUCLEOTIDE SEQUENCE</scope>
    <source>
        <strain evidence="12">F1F22</strain>
    </source>
</reference>
<keyword evidence="10" id="KW-0175">Coiled coil</keyword>
<reference evidence="12" key="2">
    <citation type="submission" date="2022-06" db="EMBL/GenBank/DDBJ databases">
        <title>Thermospira aquatica gen. nov., sp. nov.</title>
        <authorList>
            <person name="Ben Ali Gam Z."/>
            <person name="Labat M."/>
        </authorList>
    </citation>
    <scope>NUCLEOTIDE SEQUENCE</scope>
    <source>
        <strain evidence="12">F1F22</strain>
    </source>
</reference>
<evidence type="ECO:0000256" key="9">
    <source>
        <dbReference type="PIRNR" id="PIRNR003128"/>
    </source>
</evidence>
<evidence type="ECO:0000256" key="8">
    <source>
        <dbReference type="ARBA" id="ARBA00033408"/>
    </source>
</evidence>
<keyword evidence="7 9" id="KW-0234">DNA repair</keyword>
<dbReference type="PANTHER" id="PTHR11059:SF0">
    <property type="entry name" value="DNA REPAIR PROTEIN RECN"/>
    <property type="match status" value="1"/>
</dbReference>
<comment type="function">
    <text evidence="1 9">May be involved in recombinational repair of damaged DNA.</text>
</comment>
<keyword evidence="4" id="KW-0547">Nucleotide-binding</keyword>
<evidence type="ECO:0000256" key="10">
    <source>
        <dbReference type="SAM" id="Coils"/>
    </source>
</evidence>
<dbReference type="Gene3D" id="3.40.50.300">
    <property type="entry name" value="P-loop containing nucleotide triphosphate hydrolases"/>
    <property type="match status" value="2"/>
</dbReference>
<evidence type="ECO:0000313" key="12">
    <source>
        <dbReference type="EMBL" id="URA10298.1"/>
    </source>
</evidence>
<dbReference type="InterPro" id="IPR027417">
    <property type="entry name" value="P-loop_NTPase"/>
</dbReference>
<dbReference type="NCBIfam" id="TIGR00634">
    <property type="entry name" value="recN"/>
    <property type="match status" value="1"/>
</dbReference>
<sequence length="564" mass="64251">MIQRLAIKNYAIIDHLEIELVPGFVVFTGETGAGKSIILGALGLLTGERADTSVIRSGCERAIVEGEFSVNDPMLKEILRSMDIDLSEGLLIRREIVADGRGRVFINGLQEPLSKLEAIGEYLVDFHGQHDHQLLLQQKVHLDLLDRYGELFGDREEIKSLYQRLHQLLATLSDLQQDESRLEQEKIFWETAVEDIGGSKLYPEEENDLTEELKRLENGEKIAEAFELAYQVLYEQDGSVLAKLQRMMHPLAEIAGMDREYQEIYEILDGVFTQAQEAANLVREAKSRLDFDPGRMNSIIDCLETIKDLKRKYKKNTVQELLEYKEECEDRLRRFSNRAEEIVSIQQEIEKTKQAYTDKAMTLSKKRQQVAQDLAMRIGQELAELGMDKARFVVDIKYVRDDASPLVIQDIPIKMFETGIDRVEFFMTTNPGEEPKPLRKIASGGEISRVMLALKSIFSRSDVVETLVFDEIDVGIGGLTANQVAKKMREIASYKQLLVITHLPQIASAATTHLKVMKEVVSEKTFTRLSLLSAEQRRDEIARMLGGEDQSAKNHAEEMIRKWQ</sequence>
<organism evidence="12 13">
    <name type="scientific">Thermospira aquatica</name>
    <dbReference type="NCBI Taxonomy" id="2828656"/>
    <lineage>
        <taxon>Bacteria</taxon>
        <taxon>Pseudomonadati</taxon>
        <taxon>Spirochaetota</taxon>
        <taxon>Spirochaetia</taxon>
        <taxon>Brevinematales</taxon>
        <taxon>Thermospiraceae</taxon>
        <taxon>Thermospira</taxon>
    </lineage>
</organism>
<dbReference type="PANTHER" id="PTHR11059">
    <property type="entry name" value="DNA REPAIR PROTEIN RECN"/>
    <property type="match status" value="1"/>
</dbReference>
<gene>
    <name evidence="12" type="primary">recN</name>
    <name evidence="12" type="ORF">KDW03_00390</name>
</gene>
<dbReference type="AlphaFoldDB" id="A0AAX3BDU9"/>
<keyword evidence="13" id="KW-1185">Reference proteome</keyword>
<evidence type="ECO:0000256" key="5">
    <source>
        <dbReference type="ARBA" id="ARBA00022763"/>
    </source>
</evidence>
<keyword evidence="6" id="KW-0067">ATP-binding</keyword>
<dbReference type="InterPro" id="IPR004604">
    <property type="entry name" value="DNA_recomb/repair_RecN"/>
</dbReference>
<evidence type="ECO:0000259" key="11">
    <source>
        <dbReference type="Pfam" id="PF02463"/>
    </source>
</evidence>
<evidence type="ECO:0000256" key="6">
    <source>
        <dbReference type="ARBA" id="ARBA00022840"/>
    </source>
</evidence>
<evidence type="ECO:0000256" key="4">
    <source>
        <dbReference type="ARBA" id="ARBA00022741"/>
    </source>
</evidence>
<proteinExistence type="inferred from homology"/>
<dbReference type="CDD" id="cd03241">
    <property type="entry name" value="ABC_RecN"/>
    <property type="match status" value="2"/>
</dbReference>
<dbReference type="InterPro" id="IPR003395">
    <property type="entry name" value="RecF/RecN/SMC_N"/>
</dbReference>
<evidence type="ECO:0000313" key="13">
    <source>
        <dbReference type="Proteomes" id="UP001056539"/>
    </source>
</evidence>
<protein>
    <recommendedName>
        <fullName evidence="3 9">DNA repair protein RecN</fullName>
    </recommendedName>
    <alternativeName>
        <fullName evidence="8 9">Recombination protein N</fullName>
    </alternativeName>
</protein>
<dbReference type="GO" id="GO:0009432">
    <property type="term" value="P:SOS response"/>
    <property type="evidence" value="ECO:0007669"/>
    <property type="project" value="TreeGrafter"/>
</dbReference>
<dbReference type="FunFam" id="3.40.50.300:FF:000319">
    <property type="entry name" value="DNA repair protein RecN"/>
    <property type="match status" value="1"/>
</dbReference>
<dbReference type="GO" id="GO:0043590">
    <property type="term" value="C:bacterial nucleoid"/>
    <property type="evidence" value="ECO:0007669"/>
    <property type="project" value="TreeGrafter"/>
</dbReference>
<dbReference type="PROSITE" id="PS00675">
    <property type="entry name" value="SIGMA54_INTERACT_1"/>
    <property type="match status" value="1"/>
</dbReference>
<accession>A0AAX3BDU9</accession>
<evidence type="ECO:0000256" key="7">
    <source>
        <dbReference type="ARBA" id="ARBA00023204"/>
    </source>
</evidence>
<keyword evidence="5 9" id="KW-0227">DNA damage</keyword>
<dbReference type="EMBL" id="CP073355">
    <property type="protein sequence ID" value="URA10298.1"/>
    <property type="molecule type" value="Genomic_DNA"/>
</dbReference>
<evidence type="ECO:0000256" key="3">
    <source>
        <dbReference type="ARBA" id="ARBA00021315"/>
    </source>
</evidence>
<dbReference type="GO" id="GO:0006281">
    <property type="term" value="P:DNA repair"/>
    <property type="evidence" value="ECO:0007669"/>
    <property type="project" value="UniProtKB-KW"/>
</dbReference>
<evidence type="ECO:0000256" key="2">
    <source>
        <dbReference type="ARBA" id="ARBA00009441"/>
    </source>
</evidence>
<evidence type="ECO:0000256" key="1">
    <source>
        <dbReference type="ARBA" id="ARBA00003618"/>
    </source>
</evidence>
<dbReference type="RefSeq" id="WP_271435430.1">
    <property type="nucleotide sequence ID" value="NZ_CP073355.1"/>
</dbReference>
<feature type="domain" description="RecF/RecN/SMC N-terminal" evidence="11">
    <location>
        <begin position="2"/>
        <end position="518"/>
    </location>
</feature>